<gene>
    <name evidence="3" type="ORF">SAMN05421757_101410</name>
</gene>
<dbReference type="RefSeq" id="WP_089230875.1">
    <property type="nucleotide sequence ID" value="NZ_FZOY01000001.1"/>
</dbReference>
<evidence type="ECO:0000313" key="4">
    <source>
        <dbReference type="Proteomes" id="UP000198426"/>
    </source>
</evidence>
<dbReference type="OrthoDB" id="7863430at2"/>
<comment type="function">
    <text evidence="2">Antitoxin component of a type II toxin-antitoxin (TA) system.</text>
</comment>
<evidence type="ECO:0000256" key="2">
    <source>
        <dbReference type="RuleBase" id="RU362080"/>
    </source>
</evidence>
<organism evidence="3 4">
    <name type="scientific">Tropicimonas sediminicola</name>
    <dbReference type="NCBI Taxonomy" id="1031541"/>
    <lineage>
        <taxon>Bacteria</taxon>
        <taxon>Pseudomonadati</taxon>
        <taxon>Pseudomonadota</taxon>
        <taxon>Alphaproteobacteria</taxon>
        <taxon>Rhodobacterales</taxon>
        <taxon>Roseobacteraceae</taxon>
        <taxon>Tropicimonas</taxon>
    </lineage>
</organism>
<accession>A0A239CQN0</accession>
<reference evidence="3 4" key="1">
    <citation type="submission" date="2017-06" db="EMBL/GenBank/DDBJ databases">
        <authorList>
            <person name="Kim H.J."/>
            <person name="Triplett B.A."/>
        </authorList>
    </citation>
    <scope>NUCLEOTIDE SEQUENCE [LARGE SCALE GENOMIC DNA]</scope>
    <source>
        <strain evidence="3 4">DSM 29339</strain>
    </source>
</reference>
<dbReference type="EMBL" id="FZOY01000001">
    <property type="protein sequence ID" value="SNS22152.1"/>
    <property type="molecule type" value="Genomic_DNA"/>
</dbReference>
<sequence>MTRMIPAPYIRTEMISVTNFRTNIAMLLPQVVNIPSRLLLTRHGRPYCAVVSIRDLEMVERFDGHSLASLRREQDDIACRFAAAQEAGERPPGPGLRSL</sequence>
<dbReference type="Proteomes" id="UP000198426">
    <property type="component" value="Unassembled WGS sequence"/>
</dbReference>
<evidence type="ECO:0000313" key="3">
    <source>
        <dbReference type="EMBL" id="SNS22152.1"/>
    </source>
</evidence>
<keyword evidence="4" id="KW-1185">Reference proteome</keyword>
<name>A0A239CQN0_9RHOB</name>
<dbReference type="InterPro" id="IPR036165">
    <property type="entry name" value="YefM-like_sf"/>
</dbReference>
<dbReference type="Pfam" id="PF02604">
    <property type="entry name" value="PhdYeFM_antitox"/>
    <property type="match status" value="1"/>
</dbReference>
<evidence type="ECO:0000256" key="1">
    <source>
        <dbReference type="ARBA" id="ARBA00009981"/>
    </source>
</evidence>
<dbReference type="InterPro" id="IPR006442">
    <property type="entry name" value="Antitoxin_Phd/YefM"/>
</dbReference>
<dbReference type="AlphaFoldDB" id="A0A239CQN0"/>
<protein>
    <recommendedName>
        <fullName evidence="2">Antitoxin</fullName>
    </recommendedName>
</protein>
<dbReference type="SUPFAM" id="SSF143120">
    <property type="entry name" value="YefM-like"/>
    <property type="match status" value="1"/>
</dbReference>
<comment type="similarity">
    <text evidence="1 2">Belongs to the phD/YefM antitoxin family.</text>
</comment>
<proteinExistence type="inferred from homology"/>